<dbReference type="EMBL" id="OZ021738">
    <property type="protein sequence ID" value="CAK9319819.1"/>
    <property type="molecule type" value="Genomic_DNA"/>
</dbReference>
<name>A0ABP0YH39_9ROSI</name>
<organism evidence="1 2">
    <name type="scientific">Citrullus colocynthis</name>
    <name type="common">colocynth</name>
    <dbReference type="NCBI Taxonomy" id="252529"/>
    <lineage>
        <taxon>Eukaryota</taxon>
        <taxon>Viridiplantae</taxon>
        <taxon>Streptophyta</taxon>
        <taxon>Embryophyta</taxon>
        <taxon>Tracheophyta</taxon>
        <taxon>Spermatophyta</taxon>
        <taxon>Magnoliopsida</taxon>
        <taxon>eudicotyledons</taxon>
        <taxon>Gunneridae</taxon>
        <taxon>Pentapetalae</taxon>
        <taxon>rosids</taxon>
        <taxon>fabids</taxon>
        <taxon>Cucurbitales</taxon>
        <taxon>Cucurbitaceae</taxon>
        <taxon>Benincaseae</taxon>
        <taxon>Citrullus</taxon>
    </lineage>
</organism>
<evidence type="ECO:0008006" key="3">
    <source>
        <dbReference type="Google" id="ProtNLM"/>
    </source>
</evidence>
<dbReference type="Proteomes" id="UP001642487">
    <property type="component" value="Chromosome 4"/>
</dbReference>
<accession>A0ABP0YH39</accession>
<gene>
    <name evidence="1" type="ORF">CITCOLO1_LOCUS11837</name>
</gene>
<reference evidence="1 2" key="1">
    <citation type="submission" date="2024-03" db="EMBL/GenBank/DDBJ databases">
        <authorList>
            <person name="Gkanogiannis A."/>
            <person name="Becerra Lopez-Lavalle L."/>
        </authorList>
    </citation>
    <scope>NUCLEOTIDE SEQUENCE [LARGE SCALE GENOMIC DNA]</scope>
</reference>
<proteinExistence type="predicted"/>
<protein>
    <recommendedName>
        <fullName evidence="3">Ycf15</fullName>
    </recommendedName>
</protein>
<evidence type="ECO:0000313" key="1">
    <source>
        <dbReference type="EMBL" id="CAK9319819.1"/>
    </source>
</evidence>
<evidence type="ECO:0000313" key="2">
    <source>
        <dbReference type="Proteomes" id="UP001642487"/>
    </source>
</evidence>
<keyword evidence="2" id="KW-1185">Reference proteome</keyword>
<sequence>MARFLYKTEIDVIIQLKKFRNQNRNRFKDNPRHLDRSDWWFGQLDSRAVSWGRRNNFSEISKAEEIKSFPLAAGKQETAVVYLLHRQQRINGEDRSQ</sequence>